<dbReference type="EMBL" id="CP118099">
    <property type="protein sequence ID" value="WDH75382.1"/>
    <property type="molecule type" value="Genomic_DNA"/>
</dbReference>
<evidence type="ECO:0000313" key="3">
    <source>
        <dbReference type="Proteomes" id="UP001213680"/>
    </source>
</evidence>
<dbReference type="SUPFAM" id="SSF54427">
    <property type="entry name" value="NTF2-like"/>
    <property type="match status" value="1"/>
</dbReference>
<evidence type="ECO:0000259" key="1">
    <source>
        <dbReference type="Pfam" id="PF14534"/>
    </source>
</evidence>
<name>A0ABY7WWZ3_9BACL</name>
<reference evidence="2 3" key="1">
    <citation type="submission" date="2023-02" db="EMBL/GenBank/DDBJ databases">
        <title>A bacterium isolated from plastisphere.</title>
        <authorList>
            <person name="Sun Y."/>
        </authorList>
    </citation>
    <scope>NUCLEOTIDE SEQUENCE [LARGE SCALE GENOMIC DNA]</scope>
    <source>
        <strain evidence="3">a-1</strain>
    </source>
</reference>
<proteinExistence type="predicted"/>
<accession>A0ABY7WWZ3</accession>
<dbReference type="Pfam" id="PF14534">
    <property type="entry name" value="DUF4440"/>
    <property type="match status" value="1"/>
</dbReference>
<dbReference type="RefSeq" id="WP_274356548.1">
    <property type="nucleotide sequence ID" value="NZ_CP118099.1"/>
</dbReference>
<dbReference type="InterPro" id="IPR032710">
    <property type="entry name" value="NTF2-like_dom_sf"/>
</dbReference>
<protein>
    <submittedName>
        <fullName evidence="2">DUF4440 domain-containing protein</fullName>
    </submittedName>
</protein>
<feature type="domain" description="DUF4440" evidence="1">
    <location>
        <begin position="9"/>
        <end position="106"/>
    </location>
</feature>
<dbReference type="Proteomes" id="UP001213680">
    <property type="component" value="Chromosome"/>
</dbReference>
<gene>
    <name evidence="2" type="ORF">PTI97_11190</name>
</gene>
<dbReference type="Gene3D" id="3.10.450.50">
    <property type="match status" value="1"/>
</dbReference>
<organism evidence="2 3">
    <name type="scientific">Exiguobacterium marinum</name>
    <dbReference type="NCBI Taxonomy" id="273528"/>
    <lineage>
        <taxon>Bacteria</taxon>
        <taxon>Bacillati</taxon>
        <taxon>Bacillota</taxon>
        <taxon>Bacilli</taxon>
        <taxon>Bacillales</taxon>
        <taxon>Bacillales Family XII. Incertae Sedis</taxon>
        <taxon>Exiguobacterium</taxon>
    </lineage>
</organism>
<keyword evidence="3" id="KW-1185">Reference proteome</keyword>
<sequence length="119" mass="13970">MNELANHLQTLEETLLTTEVRQSTERLRELLTDDFFEIGSSGRLLYQDWDQTTLQLDPIEAELSEFTLHPLTEGHVLVTYRLVQPVLNRETRRSSIWVFVDGRWKMRFHQGTVVPKEAT</sequence>
<evidence type="ECO:0000313" key="2">
    <source>
        <dbReference type="EMBL" id="WDH75382.1"/>
    </source>
</evidence>
<dbReference type="InterPro" id="IPR027843">
    <property type="entry name" value="DUF4440"/>
</dbReference>